<reference evidence="3" key="1">
    <citation type="submission" date="2023-02" db="EMBL/GenBank/DDBJ databases">
        <title>Enrichment on poylsaccharides allowed isolation of novel metabolic and taxonomic groups of Haloarchaea.</title>
        <authorList>
            <person name="Sorokin D.Y."/>
            <person name="Elcheninov A.G."/>
            <person name="Khizhniak T.V."/>
            <person name="Kolganova T.V."/>
            <person name="Kublanov I.V."/>
        </authorList>
    </citation>
    <scope>NUCLEOTIDE SEQUENCE</scope>
    <source>
        <strain evidence="2 4">HArc-curdl5-1</strain>
        <strain evidence="3">HArc-curdl7</strain>
    </source>
</reference>
<proteinExistence type="predicted"/>
<gene>
    <name evidence="3" type="ORF">OB914_16580</name>
    <name evidence="2" type="ORF">OB916_16500</name>
</gene>
<accession>A0AAE3LGD4</accession>
<feature type="region of interest" description="Disordered" evidence="1">
    <location>
        <begin position="85"/>
        <end position="104"/>
    </location>
</feature>
<dbReference type="EMBL" id="JAOPKC010000036">
    <property type="protein sequence ID" value="MCU4719645.1"/>
    <property type="molecule type" value="Genomic_DNA"/>
</dbReference>
<evidence type="ECO:0000313" key="5">
    <source>
        <dbReference type="Proteomes" id="UP001209746"/>
    </source>
</evidence>
<dbReference type="RefSeq" id="WP_315910391.1">
    <property type="nucleotide sequence ID" value="NZ_JAOPKC010000036.1"/>
</dbReference>
<evidence type="ECO:0000313" key="2">
    <source>
        <dbReference type="EMBL" id="MCU4719645.1"/>
    </source>
</evidence>
<dbReference type="AlphaFoldDB" id="A0AAE3LGD4"/>
<keyword evidence="4" id="KW-1185">Reference proteome</keyword>
<name>A0AAE3LGD4_9EURY</name>
<protein>
    <submittedName>
        <fullName evidence="3">Uncharacterized protein</fullName>
    </submittedName>
</protein>
<evidence type="ECO:0000313" key="3">
    <source>
        <dbReference type="EMBL" id="MCU4728567.1"/>
    </source>
</evidence>
<dbReference type="Proteomes" id="UP001209746">
    <property type="component" value="Unassembled WGS sequence"/>
</dbReference>
<evidence type="ECO:0000256" key="1">
    <source>
        <dbReference type="SAM" id="MobiDB-lite"/>
    </source>
</evidence>
<comment type="caution">
    <text evidence="3">The sequence shown here is derived from an EMBL/GenBank/DDBJ whole genome shotgun (WGS) entry which is preliminary data.</text>
</comment>
<dbReference type="Proteomes" id="UP001208186">
    <property type="component" value="Unassembled WGS sequence"/>
</dbReference>
<sequence>MTSPQTILGESVVAALRSSVTGGVVTSDDLEPIDENSTEVTFTMSFVPKYGPVGWLMAELMMKSQFRDTEEDILAGLDTHLQTGEVVDQDGNPETADAPIATAA</sequence>
<dbReference type="EMBL" id="JAOPKD010000032">
    <property type="protein sequence ID" value="MCU4728567.1"/>
    <property type="molecule type" value="Genomic_DNA"/>
</dbReference>
<organism evidence="3 5">
    <name type="scientific">Halapricum hydrolyticum</name>
    <dbReference type="NCBI Taxonomy" id="2979991"/>
    <lineage>
        <taxon>Archaea</taxon>
        <taxon>Methanobacteriati</taxon>
        <taxon>Methanobacteriota</taxon>
        <taxon>Stenosarchaea group</taxon>
        <taxon>Halobacteria</taxon>
        <taxon>Halobacteriales</taxon>
        <taxon>Haloarculaceae</taxon>
        <taxon>Halapricum</taxon>
    </lineage>
</organism>
<dbReference type="SUPFAM" id="SSF55961">
    <property type="entry name" value="Bet v1-like"/>
    <property type="match status" value="1"/>
</dbReference>
<evidence type="ECO:0000313" key="4">
    <source>
        <dbReference type="Proteomes" id="UP001208186"/>
    </source>
</evidence>